<reference evidence="3" key="1">
    <citation type="journal article" date="2022" name="Int. J. Mol. Sci.">
        <title>Draft Genome of Tanacetum Coccineum: Genomic Comparison of Closely Related Tanacetum-Family Plants.</title>
        <authorList>
            <person name="Yamashiro T."/>
            <person name="Shiraishi A."/>
            <person name="Nakayama K."/>
            <person name="Satake H."/>
        </authorList>
    </citation>
    <scope>NUCLEOTIDE SEQUENCE</scope>
</reference>
<organism evidence="3 4">
    <name type="scientific">Tanacetum coccineum</name>
    <dbReference type="NCBI Taxonomy" id="301880"/>
    <lineage>
        <taxon>Eukaryota</taxon>
        <taxon>Viridiplantae</taxon>
        <taxon>Streptophyta</taxon>
        <taxon>Embryophyta</taxon>
        <taxon>Tracheophyta</taxon>
        <taxon>Spermatophyta</taxon>
        <taxon>Magnoliopsida</taxon>
        <taxon>eudicotyledons</taxon>
        <taxon>Gunneridae</taxon>
        <taxon>Pentapetalae</taxon>
        <taxon>asterids</taxon>
        <taxon>campanulids</taxon>
        <taxon>Asterales</taxon>
        <taxon>Asteraceae</taxon>
        <taxon>Asteroideae</taxon>
        <taxon>Anthemideae</taxon>
        <taxon>Anthemidinae</taxon>
        <taxon>Tanacetum</taxon>
    </lineage>
</organism>
<name>A0ABQ4WS13_9ASTR</name>
<evidence type="ECO:0000256" key="2">
    <source>
        <dbReference type="SAM" id="MobiDB-lite"/>
    </source>
</evidence>
<keyword evidence="1" id="KW-0175">Coiled coil</keyword>
<sequence>MKRGYAGDFVPLLPAILAGAAVDPGEGSAQPAEPHHTPIDAISSTSQPLHPSPPPHSPLPSPPHPSPPPHSLPPSPHQSLPFSPPHYSPPRSYEAPLPESNTSGSAEDSMKLKELMNIVPKLVSRIKTLETELQQTKTTYGKAVLTLVKRVKILEKSLKRKTQQVVISGSEGEEPEDQGRKIQDIDDHPLAEKRINTGIEDVSTGSAKVDSGTASKRGQREGNALMVEKDIQATHKTKEQIRQEATGLEEAIRLQAQMDEEVTKQIHLDKMLAKRVQEEQELSEQQLKRKVEVQKAAQFYTEEDWDTIRAN</sequence>
<evidence type="ECO:0000313" key="4">
    <source>
        <dbReference type="Proteomes" id="UP001151760"/>
    </source>
</evidence>
<feature type="region of interest" description="Disordered" evidence="2">
    <location>
        <begin position="22"/>
        <end position="111"/>
    </location>
</feature>
<keyword evidence="4" id="KW-1185">Reference proteome</keyword>
<accession>A0ABQ4WS13</accession>
<proteinExistence type="predicted"/>
<dbReference type="Proteomes" id="UP001151760">
    <property type="component" value="Unassembled WGS sequence"/>
</dbReference>
<feature type="coiled-coil region" evidence="1">
    <location>
        <begin position="231"/>
        <end position="288"/>
    </location>
</feature>
<protein>
    <submittedName>
        <fullName evidence="3">Uncharacterized protein</fullName>
    </submittedName>
</protein>
<evidence type="ECO:0000256" key="1">
    <source>
        <dbReference type="SAM" id="Coils"/>
    </source>
</evidence>
<feature type="compositionally biased region" description="Pro residues" evidence="2">
    <location>
        <begin position="50"/>
        <end position="88"/>
    </location>
</feature>
<dbReference type="EMBL" id="BQNB010008882">
    <property type="protein sequence ID" value="GJS55647.1"/>
    <property type="molecule type" value="Genomic_DNA"/>
</dbReference>
<reference evidence="3" key="2">
    <citation type="submission" date="2022-01" db="EMBL/GenBank/DDBJ databases">
        <authorList>
            <person name="Yamashiro T."/>
            <person name="Shiraishi A."/>
            <person name="Satake H."/>
            <person name="Nakayama K."/>
        </authorList>
    </citation>
    <scope>NUCLEOTIDE SEQUENCE</scope>
</reference>
<comment type="caution">
    <text evidence="3">The sequence shown here is derived from an EMBL/GenBank/DDBJ whole genome shotgun (WGS) entry which is preliminary data.</text>
</comment>
<gene>
    <name evidence="3" type="ORF">Tco_0629009</name>
</gene>
<evidence type="ECO:0000313" key="3">
    <source>
        <dbReference type="EMBL" id="GJS55647.1"/>
    </source>
</evidence>